<dbReference type="EMBL" id="MNPL01024609">
    <property type="protein sequence ID" value="OQR68454.1"/>
    <property type="molecule type" value="Genomic_DNA"/>
</dbReference>
<keyword evidence="2" id="KW-1185">Reference proteome</keyword>
<comment type="caution">
    <text evidence="1">The sequence shown here is derived from an EMBL/GenBank/DDBJ whole genome shotgun (WGS) entry which is preliminary data.</text>
</comment>
<evidence type="ECO:0000313" key="2">
    <source>
        <dbReference type="Proteomes" id="UP000192247"/>
    </source>
</evidence>
<dbReference type="SUPFAM" id="SSF47095">
    <property type="entry name" value="HMG-box"/>
    <property type="match status" value="1"/>
</dbReference>
<dbReference type="Proteomes" id="UP000192247">
    <property type="component" value="Unassembled WGS sequence"/>
</dbReference>
<dbReference type="InParanoid" id="A0A1V9X4N3"/>
<sequence>MPKKVAPFWVFYKKFESDLRQKGQKLGREEMHAEASRYWEQMNADDRAWFVEK</sequence>
<evidence type="ECO:0008006" key="3">
    <source>
        <dbReference type="Google" id="ProtNLM"/>
    </source>
</evidence>
<dbReference type="InterPro" id="IPR036910">
    <property type="entry name" value="HMG_box_dom_sf"/>
</dbReference>
<protein>
    <recommendedName>
        <fullName evidence="3">HMG box domain-containing protein</fullName>
    </recommendedName>
</protein>
<name>A0A1V9X4N3_9ACAR</name>
<gene>
    <name evidence="1" type="ORF">BIW11_04554</name>
</gene>
<proteinExistence type="predicted"/>
<dbReference type="AlphaFoldDB" id="A0A1V9X4N3"/>
<reference evidence="1 2" key="1">
    <citation type="journal article" date="2017" name="Gigascience">
        <title>Draft genome of the honey bee ectoparasitic mite, Tropilaelaps mercedesae, is shaped by the parasitic life history.</title>
        <authorList>
            <person name="Dong X."/>
            <person name="Armstrong S.D."/>
            <person name="Xia D."/>
            <person name="Makepeace B.L."/>
            <person name="Darby A.C."/>
            <person name="Kadowaki T."/>
        </authorList>
    </citation>
    <scope>NUCLEOTIDE SEQUENCE [LARGE SCALE GENOMIC DNA]</scope>
    <source>
        <strain evidence="1">Wuxi-XJTLU</strain>
    </source>
</reference>
<organism evidence="1 2">
    <name type="scientific">Tropilaelaps mercedesae</name>
    <dbReference type="NCBI Taxonomy" id="418985"/>
    <lineage>
        <taxon>Eukaryota</taxon>
        <taxon>Metazoa</taxon>
        <taxon>Ecdysozoa</taxon>
        <taxon>Arthropoda</taxon>
        <taxon>Chelicerata</taxon>
        <taxon>Arachnida</taxon>
        <taxon>Acari</taxon>
        <taxon>Parasitiformes</taxon>
        <taxon>Mesostigmata</taxon>
        <taxon>Gamasina</taxon>
        <taxon>Dermanyssoidea</taxon>
        <taxon>Laelapidae</taxon>
        <taxon>Tropilaelaps</taxon>
    </lineage>
</organism>
<dbReference type="GO" id="GO:0005634">
    <property type="term" value="C:nucleus"/>
    <property type="evidence" value="ECO:0007669"/>
    <property type="project" value="UniProtKB-ARBA"/>
</dbReference>
<accession>A0A1V9X4N3</accession>
<evidence type="ECO:0000313" key="1">
    <source>
        <dbReference type="EMBL" id="OQR68454.1"/>
    </source>
</evidence>